<dbReference type="UniPathway" id="UPA00060"/>
<proteinExistence type="inferred from homology"/>
<dbReference type="GO" id="GO:0009229">
    <property type="term" value="P:thiamine diphosphate biosynthetic process"/>
    <property type="evidence" value="ECO:0007669"/>
    <property type="project" value="UniProtKB-UniPathway"/>
</dbReference>
<comment type="catalytic activity">
    <reaction evidence="2">
        <text>4-amino-5-aminomethyl-2-methylpyrimidine + H2O = 4-amino-5-hydroxymethyl-2-methylpyrimidine + NH4(+)</text>
        <dbReference type="Rhea" id="RHEA:31799"/>
        <dbReference type="ChEBI" id="CHEBI:15377"/>
        <dbReference type="ChEBI" id="CHEBI:16892"/>
        <dbReference type="ChEBI" id="CHEBI:28938"/>
        <dbReference type="ChEBI" id="CHEBI:63416"/>
        <dbReference type="EC" id="3.5.99.2"/>
    </reaction>
</comment>
<dbReference type="EMBL" id="CP045725">
    <property type="protein sequence ID" value="QGF24839.1"/>
    <property type="molecule type" value="Genomic_DNA"/>
</dbReference>
<dbReference type="NCBIfam" id="TIGR04306">
    <property type="entry name" value="salvage_TenA"/>
    <property type="match status" value="1"/>
</dbReference>
<reference evidence="4 5" key="1">
    <citation type="submission" date="2019-10" db="EMBL/GenBank/DDBJ databases">
        <title>Genomic analysis of Raineyella sp. CBA3103.</title>
        <authorList>
            <person name="Roh S.W."/>
        </authorList>
    </citation>
    <scope>NUCLEOTIDE SEQUENCE [LARGE SCALE GENOMIC DNA]</scope>
    <source>
        <strain evidence="4 5">CBA3103</strain>
    </source>
</reference>
<dbReference type="GO" id="GO:0050334">
    <property type="term" value="F:thiaminase activity"/>
    <property type="evidence" value="ECO:0007669"/>
    <property type="project" value="UniProtKB-EC"/>
</dbReference>
<dbReference type="SUPFAM" id="SSF48613">
    <property type="entry name" value="Heme oxygenase-like"/>
    <property type="match status" value="1"/>
</dbReference>
<dbReference type="Pfam" id="PF03070">
    <property type="entry name" value="TENA_THI-4"/>
    <property type="match status" value="1"/>
</dbReference>
<dbReference type="KEGG" id="rain:Rai3103_15770"/>
<evidence type="ECO:0000256" key="2">
    <source>
        <dbReference type="RuleBase" id="RU363093"/>
    </source>
</evidence>
<evidence type="ECO:0000259" key="3">
    <source>
        <dbReference type="Pfam" id="PF03070"/>
    </source>
</evidence>
<organism evidence="4 5">
    <name type="scientific">Raineyella fluvialis</name>
    <dbReference type="NCBI Taxonomy" id="2662261"/>
    <lineage>
        <taxon>Bacteria</taxon>
        <taxon>Bacillati</taxon>
        <taxon>Actinomycetota</taxon>
        <taxon>Actinomycetes</taxon>
        <taxon>Propionibacteriales</taxon>
        <taxon>Propionibacteriaceae</taxon>
        <taxon>Raineyella</taxon>
    </lineage>
</organism>
<evidence type="ECO:0000313" key="5">
    <source>
        <dbReference type="Proteomes" id="UP000386847"/>
    </source>
</evidence>
<dbReference type="GO" id="GO:0009228">
    <property type="term" value="P:thiamine biosynthetic process"/>
    <property type="evidence" value="ECO:0007669"/>
    <property type="project" value="UniProtKB-KW"/>
</dbReference>
<dbReference type="PANTHER" id="PTHR43198">
    <property type="entry name" value="BIFUNCTIONAL TH2 PROTEIN"/>
    <property type="match status" value="1"/>
</dbReference>
<comment type="function">
    <text evidence="2">Catalyzes an amino-pyrimidine hydrolysis reaction at the C5' of the pyrimidine moiety of thiamine compounds, a reaction that is part of a thiamine salvage pathway.</text>
</comment>
<dbReference type="InterPro" id="IPR027574">
    <property type="entry name" value="Thiaminase_II"/>
</dbReference>
<dbReference type="Proteomes" id="UP000386847">
    <property type="component" value="Chromosome"/>
</dbReference>
<dbReference type="GO" id="GO:0005829">
    <property type="term" value="C:cytosol"/>
    <property type="evidence" value="ECO:0007669"/>
    <property type="project" value="TreeGrafter"/>
</dbReference>
<keyword evidence="2" id="KW-0784">Thiamine biosynthesis</keyword>
<accession>A0A5Q2FDE6</accession>
<dbReference type="RefSeq" id="WP_153573368.1">
    <property type="nucleotide sequence ID" value="NZ_CP045725.1"/>
</dbReference>
<evidence type="ECO:0000313" key="4">
    <source>
        <dbReference type="EMBL" id="QGF24839.1"/>
    </source>
</evidence>
<dbReference type="InterPro" id="IPR004305">
    <property type="entry name" value="Thiaminase-2/PQQC"/>
</dbReference>
<keyword evidence="2" id="KW-0378">Hydrolase</keyword>
<feature type="domain" description="Thiaminase-2/PQQC" evidence="3">
    <location>
        <begin position="16"/>
        <end position="213"/>
    </location>
</feature>
<dbReference type="PANTHER" id="PTHR43198:SF2">
    <property type="entry name" value="SI:CH1073-67J19.1-RELATED"/>
    <property type="match status" value="1"/>
</dbReference>
<evidence type="ECO:0000256" key="1">
    <source>
        <dbReference type="ARBA" id="ARBA00004948"/>
    </source>
</evidence>
<dbReference type="EC" id="3.5.99.2" evidence="2"/>
<dbReference type="Gene3D" id="1.20.910.10">
    <property type="entry name" value="Heme oxygenase-like"/>
    <property type="match status" value="1"/>
</dbReference>
<dbReference type="InterPro" id="IPR016084">
    <property type="entry name" value="Haem_Oase-like_multi-hlx"/>
</dbReference>
<protein>
    <recommendedName>
        <fullName evidence="2">Aminopyrimidine aminohydrolase</fullName>
        <ecNumber evidence="2">3.5.99.2</ecNumber>
    </recommendedName>
</protein>
<dbReference type="AlphaFoldDB" id="A0A5Q2FDE6"/>
<comment type="pathway">
    <text evidence="1 2">Cofactor biosynthesis; thiamine diphosphate biosynthesis.</text>
</comment>
<dbReference type="InterPro" id="IPR050967">
    <property type="entry name" value="Thiamine_Salvage_TenA"/>
</dbReference>
<gene>
    <name evidence="4" type="primary">tenA</name>
    <name evidence="4" type="ORF">Rai3103_15770</name>
</gene>
<comment type="catalytic activity">
    <reaction evidence="2">
        <text>thiamine + H2O = 5-(2-hydroxyethyl)-4-methylthiazole + 4-amino-5-hydroxymethyl-2-methylpyrimidine + H(+)</text>
        <dbReference type="Rhea" id="RHEA:17509"/>
        <dbReference type="ChEBI" id="CHEBI:15377"/>
        <dbReference type="ChEBI" id="CHEBI:15378"/>
        <dbReference type="ChEBI" id="CHEBI:16892"/>
        <dbReference type="ChEBI" id="CHEBI:17957"/>
        <dbReference type="ChEBI" id="CHEBI:18385"/>
        <dbReference type="EC" id="3.5.99.2"/>
    </reaction>
</comment>
<name>A0A5Q2FDE6_9ACTN</name>
<sequence>MSFTAELRDTYADLFEAFWSHPFFQGLLDATASKEAVVHYVGQDRQYLAAFLRCYGLGMAKAPDTDWTRFFLEGARIMLEEEPDAHRALVAHFGVDYDTSQAPRLAPTAQAYANHMELAGHDTLGVLMAALLPCQWSYAWATLRAYREETPGPDHPFRAWFAFYASEECQSLVAEYRTRIDALAAAAGPEERGRMERAFVDSMYYEVAFWQMAASGETWERLPSRVLEPRDAQ</sequence>
<comment type="similarity">
    <text evidence="2">Belongs to the TenA family.</text>
</comment>
<keyword evidence="5" id="KW-1185">Reference proteome</keyword>
<dbReference type="CDD" id="cd19360">
    <property type="entry name" value="TenA_C_SaTenA-like"/>
    <property type="match status" value="1"/>
</dbReference>